<keyword evidence="6" id="KW-0804">Transcription</keyword>
<evidence type="ECO:0000256" key="1">
    <source>
        <dbReference type="ARBA" id="ARBA00006711"/>
    </source>
</evidence>
<dbReference type="SUPFAM" id="SSF63562">
    <property type="entry name" value="RPB6/omega subunit-like"/>
    <property type="match status" value="1"/>
</dbReference>
<gene>
    <name evidence="8" type="ORF">S01H1_68419</name>
</gene>
<evidence type="ECO:0000256" key="6">
    <source>
        <dbReference type="ARBA" id="ARBA00023163"/>
    </source>
</evidence>
<protein>
    <recommendedName>
        <fullName evidence="2">DNA-directed RNA polymerase</fullName>
        <ecNumber evidence="2">2.7.7.6</ecNumber>
    </recommendedName>
</protein>
<keyword evidence="4" id="KW-0808">Transferase</keyword>
<dbReference type="AlphaFoldDB" id="X0X5S1"/>
<dbReference type="EC" id="2.7.7.6" evidence="2"/>
<evidence type="ECO:0000256" key="7">
    <source>
        <dbReference type="ARBA" id="ARBA00048552"/>
    </source>
</evidence>
<evidence type="ECO:0000256" key="4">
    <source>
        <dbReference type="ARBA" id="ARBA00022679"/>
    </source>
</evidence>
<evidence type="ECO:0000256" key="3">
    <source>
        <dbReference type="ARBA" id="ARBA00022478"/>
    </source>
</evidence>
<organism evidence="8">
    <name type="scientific">marine sediment metagenome</name>
    <dbReference type="NCBI Taxonomy" id="412755"/>
    <lineage>
        <taxon>unclassified sequences</taxon>
        <taxon>metagenomes</taxon>
        <taxon>ecological metagenomes</taxon>
    </lineage>
</organism>
<keyword evidence="3" id="KW-0240">DNA-directed RNA polymerase</keyword>
<dbReference type="GO" id="GO:0003899">
    <property type="term" value="F:DNA-directed RNA polymerase activity"/>
    <property type="evidence" value="ECO:0007669"/>
    <property type="project" value="UniProtKB-EC"/>
</dbReference>
<evidence type="ECO:0000313" key="8">
    <source>
        <dbReference type="EMBL" id="GAG31973.1"/>
    </source>
</evidence>
<dbReference type="EMBL" id="BARS01045374">
    <property type="protein sequence ID" value="GAG31973.1"/>
    <property type="molecule type" value="Genomic_DNA"/>
</dbReference>
<comment type="catalytic activity">
    <reaction evidence="7">
        <text>RNA(n) + a ribonucleoside 5'-triphosphate = RNA(n+1) + diphosphate</text>
        <dbReference type="Rhea" id="RHEA:21248"/>
        <dbReference type="Rhea" id="RHEA-COMP:14527"/>
        <dbReference type="Rhea" id="RHEA-COMP:17342"/>
        <dbReference type="ChEBI" id="CHEBI:33019"/>
        <dbReference type="ChEBI" id="CHEBI:61557"/>
        <dbReference type="ChEBI" id="CHEBI:140395"/>
        <dbReference type="EC" id="2.7.7.6"/>
    </reaction>
</comment>
<comment type="similarity">
    <text evidence="1">Belongs to the RNA polymerase subunit omega family.</text>
</comment>
<evidence type="ECO:0000256" key="2">
    <source>
        <dbReference type="ARBA" id="ARBA00012418"/>
    </source>
</evidence>
<dbReference type="GO" id="GO:0006351">
    <property type="term" value="P:DNA-templated transcription"/>
    <property type="evidence" value="ECO:0007669"/>
    <property type="project" value="InterPro"/>
</dbReference>
<dbReference type="Gene3D" id="3.90.940.10">
    <property type="match status" value="1"/>
</dbReference>
<proteinExistence type="inferred from homology"/>
<reference evidence="8" key="1">
    <citation type="journal article" date="2014" name="Front. Microbiol.">
        <title>High frequency of phylogenetically diverse reductive dehalogenase-homologous genes in deep subseafloor sedimentary metagenomes.</title>
        <authorList>
            <person name="Kawai M."/>
            <person name="Futagami T."/>
            <person name="Toyoda A."/>
            <person name="Takaki Y."/>
            <person name="Nishi S."/>
            <person name="Hori S."/>
            <person name="Arai W."/>
            <person name="Tsubouchi T."/>
            <person name="Morono Y."/>
            <person name="Uchiyama I."/>
            <person name="Ito T."/>
            <person name="Fujiyama A."/>
            <person name="Inagaki F."/>
            <person name="Takami H."/>
        </authorList>
    </citation>
    <scope>NUCLEOTIDE SEQUENCE</scope>
    <source>
        <strain evidence="8">Expedition CK06-06</strain>
    </source>
</reference>
<comment type="caution">
    <text evidence="8">The sequence shown here is derived from an EMBL/GenBank/DDBJ whole genome shotgun (WGS) entry which is preliminary data.</text>
</comment>
<dbReference type="InterPro" id="IPR003716">
    <property type="entry name" value="DNA-dir_RNA_pol_omega"/>
</dbReference>
<keyword evidence="5" id="KW-0548">Nucleotidyltransferase</keyword>
<dbReference type="GO" id="GO:0000428">
    <property type="term" value="C:DNA-directed RNA polymerase complex"/>
    <property type="evidence" value="ECO:0007669"/>
    <property type="project" value="UniProtKB-KW"/>
</dbReference>
<dbReference type="GO" id="GO:0003677">
    <property type="term" value="F:DNA binding"/>
    <property type="evidence" value="ECO:0007669"/>
    <property type="project" value="InterPro"/>
</dbReference>
<name>X0X5S1_9ZZZZ</name>
<dbReference type="NCBIfam" id="TIGR00690">
    <property type="entry name" value="rpoZ"/>
    <property type="match status" value="1"/>
</dbReference>
<accession>X0X5S1</accession>
<dbReference type="InterPro" id="IPR036161">
    <property type="entry name" value="RPB6/omega-like_sf"/>
</dbReference>
<evidence type="ECO:0000256" key="5">
    <source>
        <dbReference type="ARBA" id="ARBA00022695"/>
    </source>
</evidence>
<sequence length="72" mass="8354">MSESLLEFDLDQLEKRGIDRYKAVVMAAQEARFINDQIRLDIIEATDKPTTIALKRLYEGRVVENIENEAKE</sequence>
<dbReference type="HAMAP" id="MF_00366">
    <property type="entry name" value="RNApol_bact_RpoZ"/>
    <property type="match status" value="1"/>
</dbReference>